<dbReference type="Proteomes" id="UP000008461">
    <property type="component" value="Chromosome"/>
</dbReference>
<name>F4KVI1_HALH1</name>
<evidence type="ECO:0000313" key="2">
    <source>
        <dbReference type="Proteomes" id="UP000008461"/>
    </source>
</evidence>
<reference key="2">
    <citation type="submission" date="2011-04" db="EMBL/GenBank/DDBJ databases">
        <title>Complete sequence of chromosome of Haliscomenobacter hydrossis DSM 1100.</title>
        <authorList>
            <consortium name="US DOE Joint Genome Institute (JGI-PGF)"/>
            <person name="Lucas S."/>
            <person name="Han J."/>
            <person name="Lapidus A."/>
            <person name="Bruce D."/>
            <person name="Goodwin L."/>
            <person name="Pitluck S."/>
            <person name="Peters L."/>
            <person name="Kyrpides N."/>
            <person name="Mavromatis K."/>
            <person name="Ivanova N."/>
            <person name="Ovchinnikova G."/>
            <person name="Pagani I."/>
            <person name="Daligault H."/>
            <person name="Detter J.C."/>
            <person name="Han C."/>
            <person name="Land M."/>
            <person name="Hauser L."/>
            <person name="Markowitz V."/>
            <person name="Cheng J.-F."/>
            <person name="Hugenholtz P."/>
            <person name="Woyke T."/>
            <person name="Wu D."/>
            <person name="Verbarg S."/>
            <person name="Frueling A."/>
            <person name="Brambilla E."/>
            <person name="Klenk H.-P."/>
            <person name="Eisen J.A."/>
        </authorList>
    </citation>
    <scope>NUCLEOTIDE SEQUENCE</scope>
    <source>
        <strain>DSM 1100</strain>
    </source>
</reference>
<reference evidence="1 2" key="1">
    <citation type="journal article" date="2011" name="Stand. Genomic Sci.">
        <title>Complete genome sequence of Haliscomenobacter hydrossis type strain (O).</title>
        <authorList>
            <consortium name="US DOE Joint Genome Institute (JGI-PGF)"/>
            <person name="Daligault H."/>
            <person name="Lapidus A."/>
            <person name="Zeytun A."/>
            <person name="Nolan M."/>
            <person name="Lucas S."/>
            <person name="Del Rio T.G."/>
            <person name="Tice H."/>
            <person name="Cheng J.F."/>
            <person name="Tapia R."/>
            <person name="Han C."/>
            <person name="Goodwin L."/>
            <person name="Pitluck S."/>
            <person name="Liolios K."/>
            <person name="Pagani I."/>
            <person name="Ivanova N."/>
            <person name="Huntemann M."/>
            <person name="Mavromatis K."/>
            <person name="Mikhailova N."/>
            <person name="Pati A."/>
            <person name="Chen A."/>
            <person name="Palaniappan K."/>
            <person name="Land M."/>
            <person name="Hauser L."/>
            <person name="Brambilla E.M."/>
            <person name="Rohde M."/>
            <person name="Verbarg S."/>
            <person name="Goker M."/>
            <person name="Bristow J."/>
            <person name="Eisen J.A."/>
            <person name="Markowitz V."/>
            <person name="Hugenholtz P."/>
            <person name="Kyrpides N.C."/>
            <person name="Klenk H.P."/>
            <person name="Woyke T."/>
        </authorList>
    </citation>
    <scope>NUCLEOTIDE SEQUENCE [LARGE SCALE GENOMIC DNA]</scope>
    <source>
        <strain evidence="2">ATCC 27775 / DSM 1100 / LMG 10767 / O</strain>
    </source>
</reference>
<evidence type="ECO:0000313" key="1">
    <source>
        <dbReference type="EMBL" id="AEE51294.1"/>
    </source>
</evidence>
<gene>
    <name evidence="1" type="ordered locus">Halhy_3438</name>
</gene>
<keyword evidence="2" id="KW-1185">Reference proteome</keyword>
<dbReference type="KEGG" id="hhy:Halhy_3438"/>
<accession>F4KVI1</accession>
<sequence length="185" mass="20869">MLKIRGGHFLVQLPFFFAHKIPHLDGLIPTGLLGNFYQMTKTTYFKKTIQDRGKTVLDTPILVEVVYGLISRDCKGMGICKISAVNSNTHQRSNSLCGSSLAYLKKVKDNLLRFDFLRETISEEQFALRFSSGAFYMEEPFCFSSELSELLGLENVCMAEGEYALSHTVLSIGLEFEGRYPFVVV</sequence>
<protein>
    <submittedName>
        <fullName evidence="1">Uncharacterized protein</fullName>
    </submittedName>
</protein>
<dbReference type="STRING" id="760192.Halhy_3438"/>
<dbReference type="HOGENOM" id="CLU_1459379_0_0_10"/>
<proteinExistence type="predicted"/>
<dbReference type="AlphaFoldDB" id="F4KVI1"/>
<organism evidence="1 2">
    <name type="scientific">Haliscomenobacter hydrossis (strain ATCC 27775 / DSM 1100 / LMG 10767 / O)</name>
    <dbReference type="NCBI Taxonomy" id="760192"/>
    <lineage>
        <taxon>Bacteria</taxon>
        <taxon>Pseudomonadati</taxon>
        <taxon>Bacteroidota</taxon>
        <taxon>Saprospiria</taxon>
        <taxon>Saprospirales</taxon>
        <taxon>Haliscomenobacteraceae</taxon>
        <taxon>Haliscomenobacter</taxon>
    </lineage>
</organism>
<dbReference type="EMBL" id="CP002691">
    <property type="protein sequence ID" value="AEE51294.1"/>
    <property type="molecule type" value="Genomic_DNA"/>
</dbReference>